<dbReference type="AlphaFoldDB" id="A0A556ARZ5"/>
<feature type="domain" description="AMP-binding enzyme C-terminal" evidence="3">
    <location>
        <begin position="522"/>
        <end position="596"/>
    </location>
</feature>
<dbReference type="Gene3D" id="3.30.300.30">
    <property type="match status" value="1"/>
</dbReference>
<gene>
    <name evidence="4" type="ORF">FOZ76_09925</name>
</gene>
<evidence type="ECO:0000259" key="2">
    <source>
        <dbReference type="Pfam" id="PF00501"/>
    </source>
</evidence>
<evidence type="ECO:0000313" key="4">
    <source>
        <dbReference type="EMBL" id="TSH95707.1"/>
    </source>
</evidence>
<proteinExistence type="predicted"/>
<dbReference type="Proteomes" id="UP000318405">
    <property type="component" value="Unassembled WGS sequence"/>
</dbReference>
<dbReference type="Gene3D" id="3.40.50.12780">
    <property type="entry name" value="N-terminal domain of ligase-like"/>
    <property type="match status" value="1"/>
</dbReference>
<dbReference type="EMBL" id="VLTJ01000020">
    <property type="protein sequence ID" value="TSH95707.1"/>
    <property type="molecule type" value="Genomic_DNA"/>
</dbReference>
<feature type="region of interest" description="Disordered" evidence="1">
    <location>
        <begin position="51"/>
        <end position="93"/>
    </location>
</feature>
<dbReference type="SUPFAM" id="SSF56801">
    <property type="entry name" value="Acetyl-CoA synthetase-like"/>
    <property type="match status" value="1"/>
</dbReference>
<evidence type="ECO:0000313" key="5">
    <source>
        <dbReference type="Proteomes" id="UP000318405"/>
    </source>
</evidence>
<dbReference type="PANTHER" id="PTHR43767:SF1">
    <property type="entry name" value="NONRIBOSOMAL PEPTIDE SYNTHASE PES1 (EUROFUNG)-RELATED"/>
    <property type="match status" value="1"/>
</dbReference>
<keyword evidence="5" id="KW-1185">Reference proteome</keyword>
<dbReference type="OrthoDB" id="9766486at2"/>
<comment type="caution">
    <text evidence="4">The sequence shown here is derived from an EMBL/GenBank/DDBJ whole genome shotgun (WGS) entry which is preliminary data.</text>
</comment>
<feature type="compositionally biased region" description="Low complexity" evidence="1">
    <location>
        <begin position="79"/>
        <end position="92"/>
    </location>
</feature>
<accession>A0A556ARZ5</accession>
<dbReference type="InterPro" id="IPR050237">
    <property type="entry name" value="ATP-dep_AMP-bd_enzyme"/>
</dbReference>
<reference evidence="4 5" key="1">
    <citation type="submission" date="2019-07" db="EMBL/GenBank/DDBJ databases">
        <title>Qingshengfaniella alkalisoli gen. nov., sp. nov., isolated from saline soil.</title>
        <authorList>
            <person name="Xu L."/>
            <person name="Huang X.-X."/>
            <person name="Sun J.-Q."/>
        </authorList>
    </citation>
    <scope>NUCLEOTIDE SEQUENCE [LARGE SCALE GENOMIC DNA]</scope>
    <source>
        <strain evidence="4 5">DSM 27279</strain>
    </source>
</reference>
<evidence type="ECO:0000256" key="1">
    <source>
        <dbReference type="SAM" id="MobiDB-lite"/>
    </source>
</evidence>
<dbReference type="InterPro" id="IPR000873">
    <property type="entry name" value="AMP-dep_synth/lig_dom"/>
</dbReference>
<dbReference type="Pfam" id="PF00501">
    <property type="entry name" value="AMP-binding"/>
    <property type="match status" value="1"/>
</dbReference>
<dbReference type="InterPro" id="IPR025110">
    <property type="entry name" value="AMP-bd_C"/>
</dbReference>
<dbReference type="PANTHER" id="PTHR43767">
    <property type="entry name" value="LONG-CHAIN-FATTY-ACID--COA LIGASE"/>
    <property type="match status" value="1"/>
</dbReference>
<name>A0A556ARZ5_9BURK</name>
<protein>
    <submittedName>
        <fullName evidence="4">AMP-binding protein</fullName>
    </submittedName>
</protein>
<dbReference type="Pfam" id="PF13193">
    <property type="entry name" value="AMP-binding_C"/>
    <property type="match status" value="1"/>
</dbReference>
<organism evidence="4 5">
    <name type="scientific">Verticiella sediminum</name>
    <dbReference type="NCBI Taxonomy" id="1247510"/>
    <lineage>
        <taxon>Bacteria</taxon>
        <taxon>Pseudomonadati</taxon>
        <taxon>Pseudomonadota</taxon>
        <taxon>Betaproteobacteria</taxon>
        <taxon>Burkholderiales</taxon>
        <taxon>Alcaligenaceae</taxon>
        <taxon>Verticiella</taxon>
    </lineage>
</organism>
<dbReference type="InterPro" id="IPR045851">
    <property type="entry name" value="AMP-bd_C_sf"/>
</dbReference>
<dbReference type="GO" id="GO:0016878">
    <property type="term" value="F:acid-thiol ligase activity"/>
    <property type="evidence" value="ECO:0007669"/>
    <property type="project" value="UniProtKB-ARBA"/>
</dbReference>
<dbReference type="InterPro" id="IPR020845">
    <property type="entry name" value="AMP-binding_CS"/>
</dbReference>
<feature type="domain" description="AMP-dependent synthetase/ligase" evidence="2">
    <location>
        <begin position="117"/>
        <end position="466"/>
    </location>
</feature>
<dbReference type="InterPro" id="IPR042099">
    <property type="entry name" value="ANL_N_sf"/>
</dbReference>
<dbReference type="PROSITE" id="PS00455">
    <property type="entry name" value="AMP_BINDING"/>
    <property type="match status" value="1"/>
</dbReference>
<sequence length="610" mass="64603">MRVFPCEIQRRAGLAGAPIHCRAAGLPADRGDAPGPCPARDPVDLPAADAHVAQQAPPAPGRARITPTFRRSGTAAPCPQQETPVVSTTPQTTPIPDPHPIDPLLQAPSGTLGELLAWHAGRNPDGIALRDGERTLTLAELHALCGRLRARLAGCGLAAGDLIAVCALNGIEYAALFVAATSSGIGVVPLPPSAEAATLEAMLTDSRPSLLFVDRAGSHAAGPAWPSVALEDGAPGQPWSDWLAGPLGEPAAGHPDEARIFNVIYSSGTTGTPKGIVHTHAMRWRQISTAAQWTYRPGCVVLVSTPLYSNTTLVSFLPAVASGGTVILMKKFDTQGFLDLSERHRVTHAMLVPVQYRRLMAEPGFDARDLSSYVMKFCTSAPFAPALKAEVLRRWPGGLTEFYGMTEGGGSCVLRAHEHPDKLHTVGQPMPGHDIRVIDPQTGAELPAGEVGEIVGTSMTIMRGYLNSPEKTEAALWISPEGERFVRTGDAGRFDADGFLTLMDRFKDMIISGGFNIYPSDIEAVLATHPDVEECAVYGVPSDAWGESPAAVVVPRGGAAADPSTLLDWVNERVGKTQRLVALAALDSLPRNHLGKIDKRALRARHGTPA</sequence>
<evidence type="ECO:0000259" key="3">
    <source>
        <dbReference type="Pfam" id="PF13193"/>
    </source>
</evidence>